<dbReference type="EMBL" id="PJQY01001022">
    <property type="protein sequence ID" value="PQQ05991.1"/>
    <property type="molecule type" value="Genomic_DNA"/>
</dbReference>
<evidence type="ECO:0000313" key="1">
    <source>
        <dbReference type="EMBL" id="PQQ05991.1"/>
    </source>
</evidence>
<reference evidence="1 2" key="1">
    <citation type="submission" date="2018-02" db="EMBL/GenBank/DDBJ databases">
        <title>Draft genome of wild Prunus yedoensis var. nudiflora.</title>
        <authorList>
            <person name="Baek S."/>
            <person name="Kim J.-H."/>
            <person name="Choi K."/>
            <person name="Kim G.-B."/>
            <person name="Cho A."/>
            <person name="Jang H."/>
            <person name="Shin C.-H."/>
            <person name="Yu H.-J."/>
            <person name="Mun J.-H."/>
        </authorList>
    </citation>
    <scope>NUCLEOTIDE SEQUENCE [LARGE SCALE GENOMIC DNA]</scope>
    <source>
        <strain evidence="2">cv. Jeju island</strain>
        <tissue evidence="1">Leaf</tissue>
    </source>
</reference>
<keyword evidence="2" id="KW-1185">Reference proteome</keyword>
<organism evidence="1 2">
    <name type="scientific">Prunus yedoensis var. nudiflora</name>
    <dbReference type="NCBI Taxonomy" id="2094558"/>
    <lineage>
        <taxon>Eukaryota</taxon>
        <taxon>Viridiplantae</taxon>
        <taxon>Streptophyta</taxon>
        <taxon>Embryophyta</taxon>
        <taxon>Tracheophyta</taxon>
        <taxon>Spermatophyta</taxon>
        <taxon>Magnoliopsida</taxon>
        <taxon>eudicotyledons</taxon>
        <taxon>Gunneridae</taxon>
        <taxon>Pentapetalae</taxon>
        <taxon>rosids</taxon>
        <taxon>fabids</taxon>
        <taxon>Rosales</taxon>
        <taxon>Rosaceae</taxon>
        <taxon>Amygdaloideae</taxon>
        <taxon>Amygdaleae</taxon>
        <taxon>Prunus</taxon>
    </lineage>
</organism>
<protein>
    <submittedName>
        <fullName evidence="1">Uncharacterized protein</fullName>
    </submittedName>
</protein>
<name>A0A314YLL0_PRUYE</name>
<comment type="caution">
    <text evidence="1">The sequence shown here is derived from an EMBL/GenBank/DDBJ whole genome shotgun (WGS) entry which is preliminary data.</text>
</comment>
<sequence length="123" mass="14130">MNWSLVRLEGLRIGPKKWFPLRLRTQRLSSNVRGSKESCRLRTLRRANKVTNHIIPPTTHGSNISPTNIYIVNNRVKFSEMCPVIGDDVTQFIQMINSFFPALQVPTELTIFLICLASNYNDL</sequence>
<proteinExistence type="predicted"/>
<evidence type="ECO:0000313" key="2">
    <source>
        <dbReference type="Proteomes" id="UP000250321"/>
    </source>
</evidence>
<dbReference type="AlphaFoldDB" id="A0A314YLL0"/>
<accession>A0A314YLL0</accession>
<gene>
    <name evidence="1" type="ORF">Pyn_01120</name>
</gene>
<dbReference type="Proteomes" id="UP000250321">
    <property type="component" value="Unassembled WGS sequence"/>
</dbReference>